<gene>
    <name evidence="2" type="ORF">TSAR_002006</name>
</gene>
<evidence type="ECO:0000313" key="2">
    <source>
        <dbReference type="EMBL" id="OXU18300.1"/>
    </source>
</evidence>
<dbReference type="Proteomes" id="UP000215335">
    <property type="component" value="Unassembled WGS sequence"/>
</dbReference>
<keyword evidence="1" id="KW-0472">Membrane</keyword>
<comment type="caution">
    <text evidence="2">The sequence shown here is derived from an EMBL/GenBank/DDBJ whole genome shotgun (WGS) entry which is preliminary data.</text>
</comment>
<protein>
    <submittedName>
        <fullName evidence="2">Uncharacterized protein</fullName>
    </submittedName>
</protein>
<keyword evidence="1" id="KW-1133">Transmembrane helix</keyword>
<proteinExistence type="predicted"/>
<keyword evidence="3" id="KW-1185">Reference proteome</keyword>
<accession>A0A232EIW0</accession>
<reference evidence="2 3" key="1">
    <citation type="journal article" date="2017" name="Curr. Biol.">
        <title>The Evolution of Venom by Co-option of Single-Copy Genes.</title>
        <authorList>
            <person name="Martinson E.O."/>
            <person name="Mrinalini"/>
            <person name="Kelkar Y.D."/>
            <person name="Chang C.H."/>
            <person name="Werren J.H."/>
        </authorList>
    </citation>
    <scope>NUCLEOTIDE SEQUENCE [LARGE SCALE GENOMIC DNA]</scope>
    <source>
        <strain evidence="2 3">Alberta</strain>
        <tissue evidence="2">Whole body</tissue>
    </source>
</reference>
<sequence length="81" mass="9099">MGGRPLYLDSALISLRGGWKNVHAPPIFTFHKGGEKRMLCLNIYIALAVCTYVMSELSFIQNTAIQRNISLSITFSQFSLF</sequence>
<feature type="transmembrane region" description="Helical" evidence="1">
    <location>
        <begin position="39"/>
        <end position="60"/>
    </location>
</feature>
<name>A0A232EIW0_9HYME</name>
<keyword evidence="1" id="KW-0812">Transmembrane</keyword>
<organism evidence="2 3">
    <name type="scientific">Trichomalopsis sarcophagae</name>
    <dbReference type="NCBI Taxonomy" id="543379"/>
    <lineage>
        <taxon>Eukaryota</taxon>
        <taxon>Metazoa</taxon>
        <taxon>Ecdysozoa</taxon>
        <taxon>Arthropoda</taxon>
        <taxon>Hexapoda</taxon>
        <taxon>Insecta</taxon>
        <taxon>Pterygota</taxon>
        <taxon>Neoptera</taxon>
        <taxon>Endopterygota</taxon>
        <taxon>Hymenoptera</taxon>
        <taxon>Apocrita</taxon>
        <taxon>Proctotrupomorpha</taxon>
        <taxon>Chalcidoidea</taxon>
        <taxon>Pteromalidae</taxon>
        <taxon>Pteromalinae</taxon>
        <taxon>Trichomalopsis</taxon>
    </lineage>
</organism>
<evidence type="ECO:0000256" key="1">
    <source>
        <dbReference type="SAM" id="Phobius"/>
    </source>
</evidence>
<dbReference type="AlphaFoldDB" id="A0A232EIW0"/>
<dbReference type="EMBL" id="NNAY01004146">
    <property type="protein sequence ID" value="OXU18300.1"/>
    <property type="molecule type" value="Genomic_DNA"/>
</dbReference>
<evidence type="ECO:0000313" key="3">
    <source>
        <dbReference type="Proteomes" id="UP000215335"/>
    </source>
</evidence>